<dbReference type="InterPro" id="IPR036908">
    <property type="entry name" value="RlpA-like_sf"/>
</dbReference>
<dbReference type="AlphaFoldDB" id="A0AAV0B9N5"/>
<evidence type="ECO:0000256" key="2">
    <source>
        <dbReference type="SAM" id="SignalP"/>
    </source>
</evidence>
<dbReference type="CDD" id="cd22191">
    <property type="entry name" value="DPBB_RlpA_EXP_N-like"/>
    <property type="match status" value="1"/>
</dbReference>
<keyword evidence="1 2" id="KW-0732">Signal</keyword>
<feature type="chain" id="PRO_5044713221" evidence="2">
    <location>
        <begin position="24"/>
        <end position="256"/>
    </location>
</feature>
<dbReference type="PANTHER" id="PTHR31836">
    <property type="match status" value="1"/>
</dbReference>
<comment type="caution">
    <text evidence="4">The sequence shown here is derived from an EMBL/GenBank/DDBJ whole genome shotgun (WGS) entry which is preliminary data.</text>
</comment>
<dbReference type="Gene3D" id="2.40.40.10">
    <property type="entry name" value="RlpA-like domain"/>
    <property type="match status" value="1"/>
</dbReference>
<sequence length="256" mass="28633">MKVLNFSLLTILLLALLVSISQGKEDQEEISPLEEYFGRQDLESRGLEDDWIDISVGVMMKREEDNQFNTSSSLTKRSTGDWETSEILVARDPKSNSLIFPSSWSEASQMIKRDIPQFVGRHYKRAKSAMSVKITWYTGHDLLNPACVQGGSGWAPVDKSMAAAVTIEWPGKPKCGKFVRIQKKEDPSVSVVVRVVDSCGGCRPYSQHIDLTIGAFKKLYAQEVGQVEGLRARIVKAPVGHKWTKKDTKIYGPKNL</sequence>
<dbReference type="SUPFAM" id="SSF50685">
    <property type="entry name" value="Barwin-like endoglucanases"/>
    <property type="match status" value="1"/>
</dbReference>
<dbReference type="EMBL" id="CALTRL010004304">
    <property type="protein sequence ID" value="CAH7682825.1"/>
    <property type="molecule type" value="Genomic_DNA"/>
</dbReference>
<evidence type="ECO:0000256" key="1">
    <source>
        <dbReference type="ARBA" id="ARBA00022729"/>
    </source>
</evidence>
<reference evidence="4" key="1">
    <citation type="submission" date="2022-06" db="EMBL/GenBank/DDBJ databases">
        <authorList>
            <consortium name="SYNGENTA / RWTH Aachen University"/>
        </authorList>
    </citation>
    <scope>NUCLEOTIDE SEQUENCE</scope>
</reference>
<organism evidence="4 5">
    <name type="scientific">Phakopsora pachyrhizi</name>
    <name type="common">Asian soybean rust disease fungus</name>
    <dbReference type="NCBI Taxonomy" id="170000"/>
    <lineage>
        <taxon>Eukaryota</taxon>
        <taxon>Fungi</taxon>
        <taxon>Dikarya</taxon>
        <taxon>Basidiomycota</taxon>
        <taxon>Pucciniomycotina</taxon>
        <taxon>Pucciniomycetes</taxon>
        <taxon>Pucciniales</taxon>
        <taxon>Phakopsoraceae</taxon>
        <taxon>Phakopsora</taxon>
    </lineage>
</organism>
<evidence type="ECO:0000313" key="3">
    <source>
        <dbReference type="EMBL" id="CAH7673609.1"/>
    </source>
</evidence>
<keyword evidence="5" id="KW-1185">Reference proteome</keyword>
<evidence type="ECO:0000313" key="5">
    <source>
        <dbReference type="Proteomes" id="UP001153365"/>
    </source>
</evidence>
<proteinExistence type="predicted"/>
<protein>
    <submittedName>
        <fullName evidence="4">Secreted protein</fullName>
    </submittedName>
</protein>
<dbReference type="InterPro" id="IPR051477">
    <property type="entry name" value="Expansin_CellWall"/>
</dbReference>
<accession>A0AAV0B9N5</accession>
<dbReference type="Proteomes" id="UP001153365">
    <property type="component" value="Unassembled WGS sequence"/>
</dbReference>
<dbReference type="PANTHER" id="PTHR31836:SF22">
    <property type="entry name" value="RLPA-LIKE PROTEIN DOUBLE-PSI BETA-BARREL DOMAIN-CONTAINING PROTEIN"/>
    <property type="match status" value="1"/>
</dbReference>
<evidence type="ECO:0000313" key="4">
    <source>
        <dbReference type="EMBL" id="CAH7682825.1"/>
    </source>
</evidence>
<name>A0AAV0B9N5_PHAPC</name>
<dbReference type="EMBL" id="CALTRL010001757">
    <property type="protein sequence ID" value="CAH7673609.1"/>
    <property type="molecule type" value="Genomic_DNA"/>
</dbReference>
<gene>
    <name evidence="4" type="ORF">PPACK8108_LOCUS15955</name>
    <name evidence="3" type="ORF">PPACK8108_LOCUS8484</name>
</gene>
<feature type="signal peptide" evidence="2">
    <location>
        <begin position="1"/>
        <end position="23"/>
    </location>
</feature>